<dbReference type="CDD" id="cd14702">
    <property type="entry name" value="bZIP_plant_GBF1"/>
    <property type="match status" value="1"/>
</dbReference>
<dbReference type="InterPro" id="IPR045314">
    <property type="entry name" value="bZIP_plant_GBF1"/>
</dbReference>
<dbReference type="SUPFAM" id="SSF57959">
    <property type="entry name" value="Leucine zipper domain"/>
    <property type="match status" value="1"/>
</dbReference>
<organism evidence="8 9">
    <name type="scientific">Ambrosia artemisiifolia</name>
    <name type="common">Common ragweed</name>
    <dbReference type="NCBI Taxonomy" id="4212"/>
    <lineage>
        <taxon>Eukaryota</taxon>
        <taxon>Viridiplantae</taxon>
        <taxon>Streptophyta</taxon>
        <taxon>Embryophyta</taxon>
        <taxon>Tracheophyta</taxon>
        <taxon>Spermatophyta</taxon>
        <taxon>Magnoliopsida</taxon>
        <taxon>eudicotyledons</taxon>
        <taxon>Gunneridae</taxon>
        <taxon>Pentapetalae</taxon>
        <taxon>asterids</taxon>
        <taxon>campanulids</taxon>
        <taxon>Asterales</taxon>
        <taxon>Asteraceae</taxon>
        <taxon>Asteroideae</taxon>
        <taxon>Heliantheae alliance</taxon>
        <taxon>Heliantheae</taxon>
        <taxon>Ambrosia</taxon>
    </lineage>
</organism>
<dbReference type="InterPro" id="IPR004827">
    <property type="entry name" value="bZIP"/>
</dbReference>
<evidence type="ECO:0000313" key="9">
    <source>
        <dbReference type="Proteomes" id="UP001206925"/>
    </source>
</evidence>
<evidence type="ECO:0000256" key="6">
    <source>
        <dbReference type="SAM" id="MobiDB-lite"/>
    </source>
</evidence>
<keyword evidence="4" id="KW-0804">Transcription</keyword>
<keyword evidence="5" id="KW-0539">Nucleus</keyword>
<dbReference type="GO" id="GO:0003677">
    <property type="term" value="F:DNA binding"/>
    <property type="evidence" value="ECO:0007669"/>
    <property type="project" value="UniProtKB-KW"/>
</dbReference>
<dbReference type="AlphaFoldDB" id="A0AAD5BZJ9"/>
<dbReference type="Pfam" id="PF00170">
    <property type="entry name" value="bZIP_1"/>
    <property type="match status" value="1"/>
</dbReference>
<reference evidence="8" key="1">
    <citation type="submission" date="2022-06" db="EMBL/GenBank/DDBJ databases">
        <title>Uncovering the hologenomic basis of an extraordinary plant invasion.</title>
        <authorList>
            <person name="Bieker V.C."/>
            <person name="Martin M.D."/>
            <person name="Gilbert T."/>
            <person name="Hodgins K."/>
            <person name="Battlay P."/>
            <person name="Petersen B."/>
            <person name="Wilson J."/>
        </authorList>
    </citation>
    <scope>NUCLEOTIDE SEQUENCE</scope>
    <source>
        <strain evidence="8">AA19_3_7</strain>
        <tissue evidence="8">Leaf</tissue>
    </source>
</reference>
<feature type="compositionally biased region" description="Basic and acidic residues" evidence="6">
    <location>
        <begin position="8"/>
        <end position="22"/>
    </location>
</feature>
<gene>
    <name evidence="8" type="ORF">M8C21_002577</name>
</gene>
<evidence type="ECO:0000313" key="8">
    <source>
        <dbReference type="EMBL" id="KAI7731301.1"/>
    </source>
</evidence>
<feature type="region of interest" description="Disordered" evidence="6">
    <location>
        <begin position="1"/>
        <end position="29"/>
    </location>
</feature>
<evidence type="ECO:0000256" key="4">
    <source>
        <dbReference type="ARBA" id="ARBA00023163"/>
    </source>
</evidence>
<dbReference type="GO" id="GO:0005634">
    <property type="term" value="C:nucleus"/>
    <property type="evidence" value="ECO:0007669"/>
    <property type="project" value="UniProtKB-SubCell"/>
</dbReference>
<dbReference type="InterPro" id="IPR046347">
    <property type="entry name" value="bZIP_sf"/>
</dbReference>
<sequence>MPSLGSDGDPKYANLDERESARPSRAKKQQKLDELLAEISRLQNENNTIMKKIDGALTSCIR</sequence>
<evidence type="ECO:0000259" key="7">
    <source>
        <dbReference type="Pfam" id="PF00170"/>
    </source>
</evidence>
<dbReference type="Proteomes" id="UP001206925">
    <property type="component" value="Unassembled WGS sequence"/>
</dbReference>
<evidence type="ECO:0000256" key="2">
    <source>
        <dbReference type="ARBA" id="ARBA00023015"/>
    </source>
</evidence>
<evidence type="ECO:0000256" key="1">
    <source>
        <dbReference type="ARBA" id="ARBA00004123"/>
    </source>
</evidence>
<evidence type="ECO:0000256" key="5">
    <source>
        <dbReference type="ARBA" id="ARBA00023242"/>
    </source>
</evidence>
<keyword evidence="9" id="KW-1185">Reference proteome</keyword>
<proteinExistence type="predicted"/>
<protein>
    <recommendedName>
        <fullName evidence="7">BZIP domain-containing protein</fullName>
    </recommendedName>
</protein>
<dbReference type="GO" id="GO:0003700">
    <property type="term" value="F:DNA-binding transcription factor activity"/>
    <property type="evidence" value="ECO:0007669"/>
    <property type="project" value="InterPro"/>
</dbReference>
<dbReference type="EMBL" id="JAMZMK010010483">
    <property type="protein sequence ID" value="KAI7731301.1"/>
    <property type="molecule type" value="Genomic_DNA"/>
</dbReference>
<keyword evidence="2" id="KW-0805">Transcription regulation</keyword>
<dbReference type="Gene3D" id="1.20.5.170">
    <property type="match status" value="1"/>
</dbReference>
<accession>A0AAD5BZJ9</accession>
<feature type="domain" description="BZIP" evidence="7">
    <location>
        <begin position="18"/>
        <end position="54"/>
    </location>
</feature>
<evidence type="ECO:0000256" key="3">
    <source>
        <dbReference type="ARBA" id="ARBA00023125"/>
    </source>
</evidence>
<comment type="subcellular location">
    <subcellularLocation>
        <location evidence="1">Nucleus</location>
    </subcellularLocation>
</comment>
<comment type="caution">
    <text evidence="8">The sequence shown here is derived from an EMBL/GenBank/DDBJ whole genome shotgun (WGS) entry which is preliminary data.</text>
</comment>
<name>A0AAD5BZJ9_AMBAR</name>
<keyword evidence="3" id="KW-0238">DNA-binding</keyword>